<dbReference type="InterPro" id="IPR011053">
    <property type="entry name" value="Single_hybrid_motif"/>
</dbReference>
<dbReference type="PANTHER" id="PTHR45266">
    <property type="entry name" value="OXALOACETATE DECARBOXYLASE ALPHA CHAIN"/>
    <property type="match status" value="1"/>
</dbReference>
<dbReference type="EMBL" id="JANFPI010000003">
    <property type="protein sequence ID" value="MCX8997299.1"/>
    <property type="molecule type" value="Genomic_DNA"/>
</dbReference>
<evidence type="ECO:0000256" key="9">
    <source>
        <dbReference type="RuleBase" id="RU364072"/>
    </source>
</evidence>
<keyword evidence="6 9" id="KW-0443">Lipid metabolism</keyword>
<dbReference type="CDD" id="cd06850">
    <property type="entry name" value="biotinyl_domain"/>
    <property type="match status" value="1"/>
</dbReference>
<dbReference type="PANTHER" id="PTHR45266:SF3">
    <property type="entry name" value="OXALOACETATE DECARBOXYLASE ALPHA CHAIN"/>
    <property type="match status" value="1"/>
</dbReference>
<comment type="caution">
    <text evidence="11">The sequence shown here is derived from an EMBL/GenBank/DDBJ whole genome shotgun (WGS) entry which is preliminary data.</text>
</comment>
<dbReference type="InterPro" id="IPR001249">
    <property type="entry name" value="AcCoA_biotinCC"/>
</dbReference>
<keyword evidence="5 9" id="KW-0276">Fatty acid metabolism</keyword>
<dbReference type="PROSITE" id="PS50968">
    <property type="entry name" value="BIOTINYL_LIPOYL"/>
    <property type="match status" value="1"/>
</dbReference>
<evidence type="ECO:0000256" key="2">
    <source>
        <dbReference type="ARBA" id="ARBA00005194"/>
    </source>
</evidence>
<dbReference type="SUPFAM" id="SSF51230">
    <property type="entry name" value="Single hybrid motif"/>
    <property type="match status" value="1"/>
</dbReference>
<evidence type="ECO:0000256" key="5">
    <source>
        <dbReference type="ARBA" id="ARBA00022832"/>
    </source>
</evidence>
<dbReference type="InterPro" id="IPR001882">
    <property type="entry name" value="Biotin_BS"/>
</dbReference>
<dbReference type="InterPro" id="IPR050709">
    <property type="entry name" value="Biotin_Carboxyl_Carrier/Decarb"/>
</dbReference>
<dbReference type="GO" id="GO:0006633">
    <property type="term" value="P:fatty acid biosynthetic process"/>
    <property type="evidence" value="ECO:0007669"/>
    <property type="project" value="UniProtKB-KW"/>
</dbReference>
<organism evidence="11 12">
    <name type="scientific">Ectorhizobium quercum</name>
    <dbReference type="NCBI Taxonomy" id="2965071"/>
    <lineage>
        <taxon>Bacteria</taxon>
        <taxon>Pseudomonadati</taxon>
        <taxon>Pseudomonadota</taxon>
        <taxon>Alphaproteobacteria</taxon>
        <taxon>Hyphomicrobiales</taxon>
        <taxon>Rhizobiaceae</taxon>
        <taxon>Ectorhizobium</taxon>
    </lineage>
</organism>
<proteinExistence type="predicted"/>
<protein>
    <recommendedName>
        <fullName evidence="3 9">Biotin carboxyl carrier protein of acetyl-CoA carboxylase</fullName>
    </recommendedName>
</protein>
<dbReference type="InterPro" id="IPR000089">
    <property type="entry name" value="Biotin_lipoyl"/>
</dbReference>
<evidence type="ECO:0000313" key="12">
    <source>
        <dbReference type="Proteomes" id="UP001208771"/>
    </source>
</evidence>
<evidence type="ECO:0000259" key="10">
    <source>
        <dbReference type="PROSITE" id="PS50968"/>
    </source>
</evidence>
<comment type="pathway">
    <text evidence="2 9">Lipid metabolism; fatty acid biosynthesis.</text>
</comment>
<dbReference type="Pfam" id="PF00364">
    <property type="entry name" value="Biotin_lipoyl"/>
    <property type="match status" value="1"/>
</dbReference>
<evidence type="ECO:0000256" key="8">
    <source>
        <dbReference type="ARBA" id="ARBA00023267"/>
    </source>
</evidence>
<dbReference type="GO" id="GO:0003989">
    <property type="term" value="F:acetyl-CoA carboxylase activity"/>
    <property type="evidence" value="ECO:0007669"/>
    <property type="project" value="InterPro"/>
</dbReference>
<dbReference type="PRINTS" id="PR01071">
    <property type="entry name" value="ACOABIOTINCC"/>
</dbReference>
<keyword evidence="8 9" id="KW-0092">Biotin</keyword>
<dbReference type="GO" id="GO:0009317">
    <property type="term" value="C:acetyl-CoA carboxylase complex"/>
    <property type="evidence" value="ECO:0007669"/>
    <property type="project" value="InterPro"/>
</dbReference>
<gene>
    <name evidence="11" type="ORF">NOF55_09295</name>
</gene>
<evidence type="ECO:0000256" key="1">
    <source>
        <dbReference type="ARBA" id="ARBA00003761"/>
    </source>
</evidence>
<keyword evidence="7 9" id="KW-0275">Fatty acid biosynthesis</keyword>
<dbReference type="Proteomes" id="UP001208771">
    <property type="component" value="Unassembled WGS sequence"/>
</dbReference>
<evidence type="ECO:0000256" key="6">
    <source>
        <dbReference type="ARBA" id="ARBA00023098"/>
    </source>
</evidence>
<sequence length="142" mass="14451">MDLQKIKTLLDFVGSSNVSELTVSQDGTTVIIRNAPSGGPAAASPLAVADIAAAEADAPEDADAHRKLVRSPVSGIAHQSNSPGAQPLVKPGDAVEAGQGLCIVEAMKVFTTVPAPFAGVVRQVLFQDGQEVDAGQPLVELG</sequence>
<keyword evidence="12" id="KW-1185">Reference proteome</keyword>
<evidence type="ECO:0000313" key="11">
    <source>
        <dbReference type="EMBL" id="MCX8997299.1"/>
    </source>
</evidence>
<accession>A0AAE3SVT0</accession>
<dbReference type="Gene3D" id="2.40.50.100">
    <property type="match status" value="1"/>
</dbReference>
<evidence type="ECO:0000256" key="7">
    <source>
        <dbReference type="ARBA" id="ARBA00023160"/>
    </source>
</evidence>
<keyword evidence="4 9" id="KW-0444">Lipid biosynthesis</keyword>
<name>A0AAE3SVT0_9HYPH</name>
<comment type="function">
    <text evidence="1 9">This protein is a component of the acetyl coenzyme A carboxylase complex; first, biotin carboxylase catalyzes the carboxylation of the carrier protein and then the transcarboxylase transfers the carboxyl group to form malonyl-CoA.</text>
</comment>
<feature type="domain" description="Lipoyl-binding" evidence="10">
    <location>
        <begin position="66"/>
        <end position="142"/>
    </location>
</feature>
<evidence type="ECO:0000256" key="3">
    <source>
        <dbReference type="ARBA" id="ARBA00017562"/>
    </source>
</evidence>
<reference evidence="11" key="1">
    <citation type="submission" date="2022-07" db="EMBL/GenBank/DDBJ databases">
        <title>Ectorhizobium quercum gen.nov., sp. nov.</title>
        <authorList>
            <person name="Ma T."/>
            <person name="Li Y."/>
        </authorList>
    </citation>
    <scope>NUCLEOTIDE SEQUENCE</scope>
    <source>
        <strain evidence="11">BDR2-2</strain>
    </source>
</reference>
<dbReference type="PROSITE" id="PS00188">
    <property type="entry name" value="BIOTIN"/>
    <property type="match status" value="1"/>
</dbReference>
<evidence type="ECO:0000256" key="4">
    <source>
        <dbReference type="ARBA" id="ARBA00022516"/>
    </source>
</evidence>
<dbReference type="AlphaFoldDB" id="A0AAE3SVT0"/>